<evidence type="ECO:0000313" key="6">
    <source>
        <dbReference type="Proteomes" id="UP000015102"/>
    </source>
</evidence>
<name>T1GSG8_MEGSC</name>
<dbReference type="InterPro" id="IPR028941">
    <property type="entry name" value="WHIM2_dom"/>
</dbReference>
<feature type="region of interest" description="Disordered" evidence="3">
    <location>
        <begin position="928"/>
        <end position="958"/>
    </location>
</feature>
<evidence type="ECO:0000256" key="3">
    <source>
        <dbReference type="SAM" id="MobiDB-lite"/>
    </source>
</evidence>
<feature type="compositionally biased region" description="Polar residues" evidence="3">
    <location>
        <begin position="1243"/>
        <end position="1255"/>
    </location>
</feature>
<organism evidence="5 6">
    <name type="scientific">Megaselia scalaris</name>
    <name type="common">Humpbacked fly</name>
    <name type="synonym">Phora scalaris</name>
    <dbReference type="NCBI Taxonomy" id="36166"/>
    <lineage>
        <taxon>Eukaryota</taxon>
        <taxon>Metazoa</taxon>
        <taxon>Ecdysozoa</taxon>
        <taxon>Arthropoda</taxon>
        <taxon>Hexapoda</taxon>
        <taxon>Insecta</taxon>
        <taxon>Pterygota</taxon>
        <taxon>Neoptera</taxon>
        <taxon>Endopterygota</taxon>
        <taxon>Diptera</taxon>
        <taxon>Brachycera</taxon>
        <taxon>Muscomorpha</taxon>
        <taxon>Platypezoidea</taxon>
        <taxon>Phoridae</taxon>
        <taxon>Megaseliini</taxon>
        <taxon>Megaselia</taxon>
    </lineage>
</organism>
<dbReference type="SMART" id="SM00571">
    <property type="entry name" value="DDT"/>
    <property type="match status" value="1"/>
</dbReference>
<dbReference type="PANTHER" id="PTHR45915">
    <property type="entry name" value="TRANSCRIPTION INTERMEDIARY FACTOR"/>
    <property type="match status" value="1"/>
</dbReference>
<keyword evidence="6" id="KW-1185">Reference proteome</keyword>
<dbReference type="Proteomes" id="UP000015102">
    <property type="component" value="Unassembled WGS sequence"/>
</dbReference>
<keyword evidence="2" id="KW-0539">Nucleus</keyword>
<dbReference type="EMBL" id="CAQQ02132503">
    <property type="status" value="NOT_ANNOTATED_CDS"/>
    <property type="molecule type" value="Genomic_DNA"/>
</dbReference>
<feature type="compositionally biased region" description="Polar residues" evidence="3">
    <location>
        <begin position="1323"/>
        <end position="1333"/>
    </location>
</feature>
<dbReference type="PROSITE" id="PS50827">
    <property type="entry name" value="DDT"/>
    <property type="match status" value="1"/>
</dbReference>
<feature type="compositionally biased region" description="Low complexity" evidence="3">
    <location>
        <begin position="749"/>
        <end position="790"/>
    </location>
</feature>
<comment type="subcellular location">
    <subcellularLocation>
        <location evidence="1">Nucleus</location>
    </subcellularLocation>
</comment>
<protein>
    <recommendedName>
        <fullName evidence="4">DDT domain-containing protein</fullName>
    </recommendedName>
</protein>
<dbReference type="InterPro" id="IPR028942">
    <property type="entry name" value="WHIM1_dom"/>
</dbReference>
<feature type="compositionally biased region" description="Low complexity" evidence="3">
    <location>
        <begin position="1067"/>
        <end position="1078"/>
    </location>
</feature>
<feature type="compositionally biased region" description="Basic and acidic residues" evidence="3">
    <location>
        <begin position="133"/>
        <end position="170"/>
    </location>
</feature>
<evidence type="ECO:0000313" key="5">
    <source>
        <dbReference type="EnsemblMetazoa" id="MESCA006626-PA"/>
    </source>
</evidence>
<evidence type="ECO:0000259" key="4">
    <source>
        <dbReference type="PROSITE" id="PS50827"/>
    </source>
</evidence>
<dbReference type="PANTHER" id="PTHR45915:SF2">
    <property type="entry name" value="TOUTATIS, ISOFORM E"/>
    <property type="match status" value="1"/>
</dbReference>
<feature type="compositionally biased region" description="Basic and acidic residues" evidence="3">
    <location>
        <begin position="181"/>
        <end position="205"/>
    </location>
</feature>
<feature type="compositionally biased region" description="Low complexity" evidence="3">
    <location>
        <begin position="1290"/>
        <end position="1312"/>
    </location>
</feature>
<dbReference type="Pfam" id="PF02791">
    <property type="entry name" value="DDT"/>
    <property type="match status" value="1"/>
</dbReference>
<feature type="compositionally biased region" description="Low complexity" evidence="3">
    <location>
        <begin position="693"/>
        <end position="705"/>
    </location>
</feature>
<feature type="compositionally biased region" description="Basic and acidic residues" evidence="3">
    <location>
        <begin position="1409"/>
        <end position="1420"/>
    </location>
</feature>
<feature type="domain" description="DDT" evidence="4">
    <location>
        <begin position="311"/>
        <end position="374"/>
    </location>
</feature>
<evidence type="ECO:0000256" key="1">
    <source>
        <dbReference type="ARBA" id="ARBA00004123"/>
    </source>
</evidence>
<dbReference type="InterPro" id="IPR018501">
    <property type="entry name" value="DDT_dom"/>
</dbReference>
<feature type="compositionally biased region" description="Low complexity" evidence="3">
    <location>
        <begin position="822"/>
        <end position="833"/>
    </location>
</feature>
<dbReference type="GO" id="GO:0000785">
    <property type="term" value="C:chromatin"/>
    <property type="evidence" value="ECO:0007669"/>
    <property type="project" value="TreeGrafter"/>
</dbReference>
<dbReference type="EMBL" id="CAQQ02132499">
    <property type="status" value="NOT_ANNOTATED_CDS"/>
    <property type="molecule type" value="Genomic_DNA"/>
</dbReference>
<feature type="region of interest" description="Disordered" evidence="3">
    <location>
        <begin position="1"/>
        <end position="24"/>
    </location>
</feature>
<reference evidence="6" key="1">
    <citation type="submission" date="2013-02" db="EMBL/GenBank/DDBJ databases">
        <authorList>
            <person name="Hughes D."/>
        </authorList>
    </citation>
    <scope>NUCLEOTIDE SEQUENCE</scope>
    <source>
        <strain>Durham</strain>
        <strain evidence="6">NC isolate 2 -- Noor lab</strain>
    </source>
</reference>
<feature type="region of interest" description="Disordered" evidence="3">
    <location>
        <begin position="1066"/>
        <end position="1090"/>
    </location>
</feature>
<dbReference type="STRING" id="36166.T1GSG8"/>
<dbReference type="GO" id="GO:0005634">
    <property type="term" value="C:nucleus"/>
    <property type="evidence" value="ECO:0007669"/>
    <property type="project" value="UniProtKB-SubCell"/>
</dbReference>
<feature type="compositionally biased region" description="Low complexity" evidence="3">
    <location>
        <begin position="714"/>
        <end position="729"/>
    </location>
</feature>
<dbReference type="EnsemblMetazoa" id="MESCA006626-RA">
    <property type="protein sequence ID" value="MESCA006626-PA"/>
    <property type="gene ID" value="MESCA006626"/>
</dbReference>
<evidence type="ECO:0000256" key="2">
    <source>
        <dbReference type="ARBA" id="ARBA00023242"/>
    </source>
</evidence>
<sequence>MDVSTDSESLAAESGLSESESEDSQLFNISDLRVPLELGWKRETIIRGLTKTGQIKGESPSKLTRDNFSFSSKAIIGSFLQPAPPQYANDGEFIRMTDTEVAKRLEDLKMYTRHNMLGVEQRIEIAKQQQAMRDAKKMAKDDLGRSSKSSSRSDNKQDKVDTSRKDKDIKNIQAMEARRKRQEELDRIKQEDSMKRQNEKEKKRQEAMLLKEQELNKQKELLAAVETERERRRQHMALIRQLEVRRKFEDKERKKHQLVLDRLIAREKRVANKKRDTEILTQIRKPNEDSEIADQIDMPELKRLAGCKIPGQAMADLLMVFEFLHNFGETLGFDMESLPTLQNLHDALVSESTVDAEEELLSVMTHLLVCAIEDPGIPNPGRHTTLLGQSLRNADITNANVSEVLRIYLYATATGEVRQMTNITLDREKDRRIPDHHQNDLDSSLTSSKNQQYYELLHENDTWKLSICLKDRPFVALNPTKKAKILAHLCNDLLMNKAVLKQIDGSLESSAQAKKEKYMTDMKIHIDDVDLSTPYPLNEDNVDTEDYKFILPDEPNDWNPKVSKRVELALLEQLEALEDKIASASMQVKHWVLPTRSENESTNPDDVLNEDNPISIISLIRERIASLEGAIERRYLKPPLDWWSMAQLAAQDYFSRLQASGMGQFAHPDLAAAFPGGLAGLGNLGSTGGAGGNNMNNNSSKSNSKSSRKDKRPSSSSSSSNMSNALNSNNNLNSAAANILGLGSGTTITPTSSSSSGNGNSSYKSTLSNTSFGKSNNSSSISGTSSNVGNMGNENPTHSAAYNPVNLHKELLAIQAAAASAASKKPSHSSGSGNNTGIVQSSSKDKNGSANASLNSLNSLSQFSSLGLNSQQSMQAAMNALAAKNEIPVNNIPQLLPPATPSTTFEDSPTKSNSVDTPIKKILEDCSYQNGSTSKAPPRTVGDDAASTDVGMDEDLSDVESELTNVEEDEDSRLSAEEIQKKLEKMIKSSIQCKEQLEASSNQLRATCFGQDRFWRRYWKLPKAGGIFIEAMESAQNEIMSYNKELEDIAIEQSNVTIKSEIKTELNNDNNDEPNANEQCNEDVDPPAQNENNVVEYDEDEAKNDSGIEENDKLDDDVVVCDKSTNTKESTTAAAALTTVSSSVAETIESVVKKDDIELVNTTKLSDSKWFSVLNRELPLVTNELQMEISDIQKQYSNLTCDMPIQLQGTDGILQTMHNILHDHSSLLGVRLPPDTDIIKYTSSIVGPKTPGTTNRGRKKTISLDPNPLLSFPGISPAKKPRRDDYPGISSSSGSTSSSSPYRRSDGNSSSSDRVEVIKLPPTITSNGAYNLSSKKHEEQDMSTLVNLSMKSSGSNSVTASEEFDAPLNLSMKPESKSSGDFSTSSGAGVNSLQSLTSITAALGSGGNDKPHTGFKEGRPRNLGRGVSKPKKNTVASLLAQSRAVGMKPITAQQLLQQGTDLSLYL</sequence>
<feature type="region of interest" description="Disordered" evidence="3">
    <location>
        <begin position="822"/>
        <end position="853"/>
    </location>
</feature>
<feature type="region of interest" description="Disordered" evidence="3">
    <location>
        <begin position="892"/>
        <end position="916"/>
    </location>
</feature>
<proteinExistence type="predicted"/>
<feature type="region of interest" description="Disordered" evidence="3">
    <location>
        <begin position="1401"/>
        <end position="1433"/>
    </location>
</feature>
<dbReference type="HOGENOM" id="CLU_250479_0_0_1"/>
<dbReference type="Pfam" id="PF15612">
    <property type="entry name" value="WHIM1"/>
    <property type="match status" value="1"/>
</dbReference>
<dbReference type="EMBL" id="CAQQ02132500">
    <property type="status" value="NOT_ANNOTATED_CDS"/>
    <property type="molecule type" value="Genomic_DNA"/>
</dbReference>
<feature type="region of interest" description="Disordered" evidence="3">
    <location>
        <begin position="1370"/>
        <end position="1389"/>
    </location>
</feature>
<feature type="compositionally biased region" description="Low complexity" evidence="3">
    <location>
        <begin position="1"/>
        <end position="18"/>
    </location>
</feature>
<feature type="region of interest" description="Disordered" evidence="3">
    <location>
        <begin position="128"/>
        <end position="205"/>
    </location>
</feature>
<feature type="compositionally biased region" description="Polar residues" evidence="3">
    <location>
        <begin position="901"/>
        <end position="916"/>
    </location>
</feature>
<feature type="region of interest" description="Disordered" evidence="3">
    <location>
        <begin position="689"/>
        <end position="729"/>
    </location>
</feature>
<dbReference type="EMBL" id="CAQQ02132502">
    <property type="status" value="NOT_ANNOTATED_CDS"/>
    <property type="molecule type" value="Genomic_DNA"/>
</dbReference>
<dbReference type="Pfam" id="PF15613">
    <property type="entry name" value="WSD"/>
    <property type="match status" value="1"/>
</dbReference>
<dbReference type="EMBL" id="CAQQ02132501">
    <property type="status" value="NOT_ANNOTATED_CDS"/>
    <property type="molecule type" value="Genomic_DNA"/>
</dbReference>
<feature type="region of interest" description="Disordered" evidence="3">
    <location>
        <begin position="1243"/>
        <end position="1338"/>
    </location>
</feature>
<accession>T1GSG8</accession>
<feature type="compositionally biased region" description="Low complexity" evidence="3">
    <location>
        <begin position="1377"/>
        <end position="1389"/>
    </location>
</feature>
<feature type="region of interest" description="Disordered" evidence="3">
    <location>
        <begin position="749"/>
        <end position="801"/>
    </location>
</feature>
<reference evidence="5" key="2">
    <citation type="submission" date="2015-06" db="UniProtKB">
        <authorList>
            <consortium name="EnsemblMetazoa"/>
        </authorList>
    </citation>
    <scope>IDENTIFICATION</scope>
</reference>